<keyword evidence="4" id="KW-1185">Reference proteome</keyword>
<sequence length="151" mass="17082">MASIWRRRGQECGLDLEKGSSLTHLQPSQSVSFSPLMLLVLLMAAMGLDAYRFSIAWSRILPNGTGEVNHAGIDHYNKAEQNEEMGMLLDVIWYEPVSNSTADVESAKRAQEFQLGWSKMMVLLLLLEYHCLTRIGVEHNKMQMLEPAPIF</sequence>
<dbReference type="SUPFAM" id="SSF51445">
    <property type="entry name" value="(Trans)glycosidases"/>
    <property type="match status" value="1"/>
</dbReference>
<dbReference type="PaxDb" id="4565-Traes_6AS_381974C85.1"/>
<dbReference type="InterPro" id="IPR017853">
    <property type="entry name" value="GH"/>
</dbReference>
<dbReference type="AlphaFoldDB" id="A0A3B5Y526"/>
<dbReference type="EnsemblPlants" id="TraesCS1A02G362600.1">
    <property type="protein sequence ID" value="TraesCS1A02G362600.1"/>
    <property type="gene ID" value="TraesCS1A02G362600"/>
</dbReference>
<dbReference type="Gene3D" id="3.20.20.80">
    <property type="entry name" value="Glycosidases"/>
    <property type="match status" value="2"/>
</dbReference>
<dbReference type="GO" id="GO:0008422">
    <property type="term" value="F:beta-glucosidase activity"/>
    <property type="evidence" value="ECO:0007669"/>
    <property type="project" value="UniProtKB-ARBA"/>
</dbReference>
<dbReference type="PANTHER" id="PTHR10353:SF302">
    <property type="entry name" value="BETA-GLUCOSIDASE 40"/>
    <property type="match status" value="1"/>
</dbReference>
<accession>A0A3B5Y526</accession>
<dbReference type="PANTHER" id="PTHR10353">
    <property type="entry name" value="GLYCOSYL HYDROLASE"/>
    <property type="match status" value="1"/>
</dbReference>
<dbReference type="Gramene" id="TraesCS1A03G0884100.1">
    <property type="protein sequence ID" value="TraesCS1A03G0884100.1.CDS"/>
    <property type="gene ID" value="TraesCS1A03G0884100"/>
</dbReference>
<evidence type="ECO:0000313" key="4">
    <source>
        <dbReference type="Proteomes" id="UP000019116"/>
    </source>
</evidence>
<name>A0A3B5Y526_WHEAT</name>
<dbReference type="RefSeq" id="XP_044448187.1">
    <property type="nucleotide sequence ID" value="XM_044592252.1"/>
</dbReference>
<comment type="similarity">
    <text evidence="1 2">Belongs to the glycosyl hydrolase 1 family.</text>
</comment>
<evidence type="ECO:0000256" key="1">
    <source>
        <dbReference type="ARBA" id="ARBA00010838"/>
    </source>
</evidence>
<dbReference type="Gramene" id="TraesNOR1A03G00154740.1">
    <property type="protein sequence ID" value="TraesNOR1A03G00154740.1"/>
    <property type="gene ID" value="TraesNOR1A03G00154740"/>
</dbReference>
<protein>
    <submittedName>
        <fullName evidence="3">Uncharacterized protein</fullName>
    </submittedName>
</protein>
<organism evidence="3">
    <name type="scientific">Triticum aestivum</name>
    <name type="common">Wheat</name>
    <dbReference type="NCBI Taxonomy" id="4565"/>
    <lineage>
        <taxon>Eukaryota</taxon>
        <taxon>Viridiplantae</taxon>
        <taxon>Streptophyta</taxon>
        <taxon>Embryophyta</taxon>
        <taxon>Tracheophyta</taxon>
        <taxon>Spermatophyta</taxon>
        <taxon>Magnoliopsida</taxon>
        <taxon>Liliopsida</taxon>
        <taxon>Poales</taxon>
        <taxon>Poaceae</taxon>
        <taxon>BOP clade</taxon>
        <taxon>Pooideae</taxon>
        <taxon>Triticodae</taxon>
        <taxon>Triticeae</taxon>
        <taxon>Triticinae</taxon>
        <taxon>Triticum</taxon>
    </lineage>
</organism>
<proteinExistence type="inferred from homology"/>
<dbReference type="Gramene" id="TraesARI1A03G00156340.1">
    <property type="protein sequence ID" value="TraesARI1A03G00156340.1"/>
    <property type="gene ID" value="TraesARI1A03G00156340"/>
</dbReference>
<reference evidence="3" key="2">
    <citation type="submission" date="2018-10" db="UniProtKB">
        <authorList>
            <consortium name="EnsemblPlants"/>
        </authorList>
    </citation>
    <scope>IDENTIFICATION</scope>
</reference>
<dbReference type="GeneID" id="123180259"/>
<gene>
    <name evidence="3" type="primary">LOC123180259</name>
</gene>
<dbReference type="OrthoDB" id="65569at2759"/>
<reference evidence="3" key="1">
    <citation type="submission" date="2018-08" db="EMBL/GenBank/DDBJ databases">
        <authorList>
            <person name="Rossello M."/>
        </authorList>
    </citation>
    <scope>NUCLEOTIDE SEQUENCE [LARGE SCALE GENOMIC DNA]</scope>
    <source>
        <strain evidence="3">cv. Chinese Spring</strain>
    </source>
</reference>
<dbReference type="STRING" id="4565.A0A3B5Y526"/>
<dbReference type="Gramene" id="TraesCS1A02G362600.1">
    <property type="protein sequence ID" value="TraesCS1A02G362600.1"/>
    <property type="gene ID" value="TraesCS1A02G362600"/>
</dbReference>
<dbReference type="SMR" id="A0A3B5Y526"/>
<evidence type="ECO:0000256" key="2">
    <source>
        <dbReference type="RuleBase" id="RU003690"/>
    </source>
</evidence>
<dbReference type="Gramene" id="TraesWEE_scaffold_051025_01G000100.1">
    <property type="protein sequence ID" value="TraesWEE_scaffold_051025_01G000100.1"/>
    <property type="gene ID" value="TraesWEE_scaffold_051025_01G000100"/>
</dbReference>
<dbReference type="Pfam" id="PF00232">
    <property type="entry name" value="Glyco_hydro_1"/>
    <property type="match status" value="1"/>
</dbReference>
<dbReference type="GO" id="GO:0005975">
    <property type="term" value="P:carbohydrate metabolic process"/>
    <property type="evidence" value="ECO:0007669"/>
    <property type="project" value="InterPro"/>
</dbReference>
<dbReference type="Gramene" id="TraesROB_scaffold_075467_01G000100.1">
    <property type="protein sequence ID" value="TraesROB_scaffold_075467_01G000100.1"/>
    <property type="gene ID" value="TraesROB_scaffold_075467_01G000100"/>
</dbReference>
<dbReference type="Proteomes" id="UP000019116">
    <property type="component" value="Chromosome 1A"/>
</dbReference>
<dbReference type="InterPro" id="IPR001360">
    <property type="entry name" value="Glyco_hydro_1"/>
</dbReference>
<dbReference type="KEGG" id="taes:123180259"/>
<evidence type="ECO:0000313" key="3">
    <source>
        <dbReference type="EnsemblPlants" id="TraesCS1A02G362600.1"/>
    </source>
</evidence>
<dbReference type="Gramene" id="TraesCLE_scaffold_049159_01G000100.1">
    <property type="protein sequence ID" value="TraesCLE_scaffold_049159_01G000100.1"/>
    <property type="gene ID" value="TraesCLE_scaffold_049159_01G000100"/>
</dbReference>